<accession>A0AAV9EG94</accession>
<evidence type="ECO:0000313" key="11">
    <source>
        <dbReference type="EMBL" id="KAK1312134.1"/>
    </source>
</evidence>
<evidence type="ECO:0000259" key="9">
    <source>
        <dbReference type="Pfam" id="PF16575"/>
    </source>
</evidence>
<evidence type="ECO:0000256" key="5">
    <source>
        <dbReference type="ARBA" id="ARBA00022741"/>
    </source>
</evidence>
<dbReference type="InterPro" id="IPR032319">
    <property type="entry name" value="CLP1_P"/>
</dbReference>
<gene>
    <name evidence="11" type="ORF">QJS10_CPA07g00714</name>
</gene>
<evidence type="ECO:0000256" key="8">
    <source>
        <dbReference type="ARBA" id="ARBA00023242"/>
    </source>
</evidence>
<evidence type="ECO:0000256" key="7">
    <source>
        <dbReference type="ARBA" id="ARBA00022840"/>
    </source>
</evidence>
<keyword evidence="8" id="KW-0539">Nucleus</keyword>
<dbReference type="PANTHER" id="PTHR12755:SF3">
    <property type="entry name" value="POLYNUCLEOTIDE 5'-HYDROXYL-KINASE NOL9"/>
    <property type="match status" value="1"/>
</dbReference>
<sequence>MAETTRGGGSSSPSIERPTVFIPDAWAEKADAIAYDAETYPPPVTLICGAKNTGKSTFSRHLLNTLLTRYKRVAYLETDLGQPEFTAPGCLSLHVIDKPTPDLTILCVKTPERCIFYGDVSSKRDPKTYLNNIFSLYDYFRMQYRSSRSEISRKAMLPLVINTPGWIKGTGYDMLVEMLRYVVPTHVVKIRITVDSKNLPPGAFWLDKNEEVQVNVIDIDAARQDSSNRSVLVRKDARLMRDLRLIAYFRQCFPSDMNIMTYKELAHALASLPPYQVPISAVKVMHLHCKVPNDENFHSLNATIVGLAMNYGKSADSEPCVPWCFGLGIVRSIDVSNGLLYIITPVPRCSLEKVDLLLQGFIEIPTCLLQVSGCLSPYMSTNVMHRIEAPDMNAQPRCQSHAVKFMPELSTSFYSSILLKSVVKKG</sequence>
<dbReference type="GO" id="GO:0000448">
    <property type="term" value="P:cleavage in ITS2 between 5.8S rRNA and LSU-rRNA of tricistronic rRNA transcript (SSU-rRNA, 5.8S rRNA, LSU-rRNA)"/>
    <property type="evidence" value="ECO:0007669"/>
    <property type="project" value="TreeGrafter"/>
</dbReference>
<dbReference type="GO" id="GO:0005730">
    <property type="term" value="C:nucleolus"/>
    <property type="evidence" value="ECO:0007669"/>
    <property type="project" value="UniProtKB-SubCell"/>
</dbReference>
<name>A0AAV9EG94_ACOCL</name>
<comment type="caution">
    <text evidence="11">The sequence shown here is derived from an EMBL/GenBank/DDBJ whole genome shotgun (WGS) entry which is preliminary data.</text>
</comment>
<dbReference type="SUPFAM" id="SSF52540">
    <property type="entry name" value="P-loop containing nucleoside triphosphate hydrolases"/>
    <property type="match status" value="1"/>
</dbReference>
<reference evidence="11" key="2">
    <citation type="submission" date="2023-06" db="EMBL/GenBank/DDBJ databases">
        <authorList>
            <person name="Ma L."/>
            <person name="Liu K.-W."/>
            <person name="Li Z."/>
            <person name="Hsiao Y.-Y."/>
            <person name="Qi Y."/>
            <person name="Fu T."/>
            <person name="Tang G."/>
            <person name="Zhang D."/>
            <person name="Sun W.-H."/>
            <person name="Liu D.-K."/>
            <person name="Li Y."/>
            <person name="Chen G.-Z."/>
            <person name="Liu X.-D."/>
            <person name="Liao X.-Y."/>
            <person name="Jiang Y.-T."/>
            <person name="Yu X."/>
            <person name="Hao Y."/>
            <person name="Huang J."/>
            <person name="Zhao X.-W."/>
            <person name="Ke S."/>
            <person name="Chen Y.-Y."/>
            <person name="Wu W.-L."/>
            <person name="Hsu J.-L."/>
            <person name="Lin Y.-F."/>
            <person name="Huang M.-D."/>
            <person name="Li C.-Y."/>
            <person name="Huang L."/>
            <person name="Wang Z.-W."/>
            <person name="Zhao X."/>
            <person name="Zhong W.-Y."/>
            <person name="Peng D.-H."/>
            <person name="Ahmad S."/>
            <person name="Lan S."/>
            <person name="Zhang J.-S."/>
            <person name="Tsai W.-C."/>
            <person name="Van De Peer Y."/>
            <person name="Liu Z.-J."/>
        </authorList>
    </citation>
    <scope>NUCLEOTIDE SEQUENCE</scope>
    <source>
        <strain evidence="11">CP</strain>
        <tissue evidence="11">Leaves</tissue>
    </source>
</reference>
<dbReference type="InterPro" id="IPR045116">
    <property type="entry name" value="Clp1/Grc3"/>
</dbReference>
<keyword evidence="3" id="KW-0698">rRNA processing</keyword>
<evidence type="ECO:0000256" key="2">
    <source>
        <dbReference type="ARBA" id="ARBA00011003"/>
    </source>
</evidence>
<keyword evidence="6" id="KW-0418">Kinase</keyword>
<feature type="domain" description="NOL9 C-terminal" evidence="10">
    <location>
        <begin position="271"/>
        <end position="365"/>
    </location>
</feature>
<evidence type="ECO:0000256" key="3">
    <source>
        <dbReference type="ARBA" id="ARBA00022552"/>
    </source>
</evidence>
<evidence type="ECO:0000256" key="4">
    <source>
        <dbReference type="ARBA" id="ARBA00022679"/>
    </source>
</evidence>
<evidence type="ECO:0000259" key="10">
    <source>
        <dbReference type="Pfam" id="PF25467"/>
    </source>
</evidence>
<dbReference type="EMBL" id="JAUJYO010000007">
    <property type="protein sequence ID" value="KAK1312134.1"/>
    <property type="molecule type" value="Genomic_DNA"/>
</dbReference>
<evidence type="ECO:0000313" key="12">
    <source>
        <dbReference type="Proteomes" id="UP001180020"/>
    </source>
</evidence>
<dbReference type="Pfam" id="PF16575">
    <property type="entry name" value="CLP1_P"/>
    <property type="match status" value="1"/>
</dbReference>
<comment type="subcellular location">
    <subcellularLocation>
        <location evidence="1">Nucleus</location>
        <location evidence="1">Nucleolus</location>
    </subcellularLocation>
</comment>
<keyword evidence="4" id="KW-0808">Transferase</keyword>
<dbReference type="GO" id="GO:0051731">
    <property type="term" value="F:polynucleotide 5'-hydroxyl-kinase activity"/>
    <property type="evidence" value="ECO:0007669"/>
    <property type="project" value="InterPro"/>
</dbReference>
<protein>
    <submittedName>
        <fullName evidence="11">Polynucleotide 5'-hydroxyl-kinase NOL9</fullName>
    </submittedName>
</protein>
<dbReference type="PANTHER" id="PTHR12755">
    <property type="entry name" value="CLEAVAGE/POLYADENYLATION FACTOR IA SUBUNIT CLP1P"/>
    <property type="match status" value="1"/>
</dbReference>
<dbReference type="Proteomes" id="UP001180020">
    <property type="component" value="Unassembled WGS sequence"/>
</dbReference>
<dbReference type="InterPro" id="IPR027417">
    <property type="entry name" value="P-loop_NTPase"/>
</dbReference>
<feature type="domain" description="Clp1 P-loop" evidence="9">
    <location>
        <begin position="49"/>
        <end position="197"/>
    </location>
</feature>
<keyword evidence="12" id="KW-1185">Reference proteome</keyword>
<reference evidence="11" key="1">
    <citation type="journal article" date="2023" name="Nat. Commun.">
        <title>Diploid and tetraploid genomes of Acorus and the evolution of monocots.</title>
        <authorList>
            <person name="Ma L."/>
            <person name="Liu K.W."/>
            <person name="Li Z."/>
            <person name="Hsiao Y.Y."/>
            <person name="Qi Y."/>
            <person name="Fu T."/>
            <person name="Tang G.D."/>
            <person name="Zhang D."/>
            <person name="Sun W.H."/>
            <person name="Liu D.K."/>
            <person name="Li Y."/>
            <person name="Chen G.Z."/>
            <person name="Liu X.D."/>
            <person name="Liao X.Y."/>
            <person name="Jiang Y.T."/>
            <person name="Yu X."/>
            <person name="Hao Y."/>
            <person name="Huang J."/>
            <person name="Zhao X.W."/>
            <person name="Ke S."/>
            <person name="Chen Y.Y."/>
            <person name="Wu W.L."/>
            <person name="Hsu J.L."/>
            <person name="Lin Y.F."/>
            <person name="Huang M.D."/>
            <person name="Li C.Y."/>
            <person name="Huang L."/>
            <person name="Wang Z.W."/>
            <person name="Zhao X."/>
            <person name="Zhong W.Y."/>
            <person name="Peng D.H."/>
            <person name="Ahmad S."/>
            <person name="Lan S."/>
            <person name="Zhang J.S."/>
            <person name="Tsai W.C."/>
            <person name="Van de Peer Y."/>
            <person name="Liu Z.J."/>
        </authorList>
    </citation>
    <scope>NUCLEOTIDE SEQUENCE</scope>
    <source>
        <strain evidence="11">CP</strain>
    </source>
</reference>
<dbReference type="AlphaFoldDB" id="A0AAV9EG94"/>
<dbReference type="Pfam" id="PF25467">
    <property type="entry name" value="NOL9_C"/>
    <property type="match status" value="1"/>
</dbReference>
<dbReference type="Gene3D" id="3.40.50.300">
    <property type="entry name" value="P-loop containing nucleotide triphosphate hydrolases"/>
    <property type="match status" value="1"/>
</dbReference>
<evidence type="ECO:0000256" key="6">
    <source>
        <dbReference type="ARBA" id="ARBA00022777"/>
    </source>
</evidence>
<comment type="similarity">
    <text evidence="2">Belongs to the Clp1 family. NOL9/GRC3 subfamily.</text>
</comment>
<organism evidence="11 12">
    <name type="scientific">Acorus calamus</name>
    <name type="common">Sweet flag</name>
    <dbReference type="NCBI Taxonomy" id="4465"/>
    <lineage>
        <taxon>Eukaryota</taxon>
        <taxon>Viridiplantae</taxon>
        <taxon>Streptophyta</taxon>
        <taxon>Embryophyta</taxon>
        <taxon>Tracheophyta</taxon>
        <taxon>Spermatophyta</taxon>
        <taxon>Magnoliopsida</taxon>
        <taxon>Liliopsida</taxon>
        <taxon>Acoraceae</taxon>
        <taxon>Acorus</taxon>
    </lineage>
</organism>
<dbReference type="InterPro" id="IPR057570">
    <property type="entry name" value="NOL9_C"/>
</dbReference>
<dbReference type="FunFam" id="3.40.50.300:FF:001377">
    <property type="entry name" value="Nucleolar protein 9"/>
    <property type="match status" value="1"/>
</dbReference>
<keyword evidence="5" id="KW-0547">Nucleotide-binding</keyword>
<keyword evidence="7" id="KW-0067">ATP-binding</keyword>
<evidence type="ECO:0000256" key="1">
    <source>
        <dbReference type="ARBA" id="ARBA00004604"/>
    </source>
</evidence>
<dbReference type="GO" id="GO:0005524">
    <property type="term" value="F:ATP binding"/>
    <property type="evidence" value="ECO:0007669"/>
    <property type="project" value="UniProtKB-KW"/>
</dbReference>
<proteinExistence type="inferred from homology"/>